<evidence type="ECO:0000256" key="2">
    <source>
        <dbReference type="ARBA" id="ARBA00023125"/>
    </source>
</evidence>
<sequence>MERVVTEKDITIKDVAKHANVSVATVSRVLNGLDRVSESTRKRVLKVIDELNFVPNTMAASMVKKKTNMLSVVVPEIQNPFYTAVIGGTVEVAKKAGFFTLVVSTNGDEAEEAEFFESFLSKNVDGIILIGTHKEAEFYRTIRKPTVLVDRYINNSGLDGVMIDNYRGAYEATRHFLEYGHERIAIIDGAHDFNDGKDRYWGYQQAMVEFGVTPDPKYHKQGSWLEESGYRSTVELMQSEYPPTAIFAANNLICQGAIKAFRDLKLDIGEDISLIGFDENELAQFVQPRVTVVRRPTHEMGTQAAEMLIQKIKENDADQSNPKKVVLDVELMKRGSVKKLN</sequence>
<evidence type="ECO:0000259" key="5">
    <source>
        <dbReference type="PROSITE" id="PS50943"/>
    </source>
</evidence>
<organism evidence="6 7">
    <name type="scientific">Paenibacillus haidiansis</name>
    <dbReference type="NCBI Taxonomy" id="1574488"/>
    <lineage>
        <taxon>Bacteria</taxon>
        <taxon>Bacillati</taxon>
        <taxon>Bacillota</taxon>
        <taxon>Bacilli</taxon>
        <taxon>Bacillales</taxon>
        <taxon>Paenibacillaceae</taxon>
        <taxon>Paenibacillus</taxon>
    </lineage>
</organism>
<feature type="domain" description="HTH lacI-type" evidence="4">
    <location>
        <begin position="10"/>
        <end position="64"/>
    </location>
</feature>
<dbReference type="PANTHER" id="PTHR30146:SF109">
    <property type="entry name" value="HTH-TYPE TRANSCRIPTIONAL REGULATOR GALS"/>
    <property type="match status" value="1"/>
</dbReference>
<keyword evidence="3" id="KW-0804">Transcription</keyword>
<dbReference type="InterPro" id="IPR010982">
    <property type="entry name" value="Lambda_DNA-bd_dom_sf"/>
</dbReference>
<protein>
    <submittedName>
        <fullName evidence="6">LacI family DNA-binding transcriptional regulator</fullName>
    </submittedName>
</protein>
<dbReference type="InterPro" id="IPR000843">
    <property type="entry name" value="HTH_LacI"/>
</dbReference>
<dbReference type="PRINTS" id="PR00036">
    <property type="entry name" value="HTHLACI"/>
</dbReference>
<dbReference type="GO" id="GO:0003677">
    <property type="term" value="F:DNA binding"/>
    <property type="evidence" value="ECO:0007669"/>
    <property type="project" value="UniProtKB-KW"/>
</dbReference>
<dbReference type="SUPFAM" id="SSF53822">
    <property type="entry name" value="Periplasmic binding protein-like I"/>
    <property type="match status" value="1"/>
</dbReference>
<keyword evidence="7" id="KW-1185">Reference proteome</keyword>
<evidence type="ECO:0000313" key="7">
    <source>
        <dbReference type="Proteomes" id="UP001306950"/>
    </source>
</evidence>
<dbReference type="Pfam" id="PF00356">
    <property type="entry name" value="LacI"/>
    <property type="match status" value="1"/>
</dbReference>
<dbReference type="InterPro" id="IPR001387">
    <property type="entry name" value="Cro/C1-type_HTH"/>
</dbReference>
<reference evidence="6 7" key="1">
    <citation type="submission" date="2024-02" db="EMBL/GenBank/DDBJ databases">
        <title>A nitrogen-fixing paenibacillus bacterium.</title>
        <authorList>
            <person name="Zhang W.L."/>
            <person name="Chen S.F."/>
        </authorList>
    </citation>
    <scope>NUCLEOTIDE SEQUENCE [LARGE SCALE GENOMIC DNA]</scope>
    <source>
        <strain evidence="6 7">M1</strain>
    </source>
</reference>
<dbReference type="CDD" id="cd01392">
    <property type="entry name" value="HTH_LacI"/>
    <property type="match status" value="1"/>
</dbReference>
<name>A0ABU7VTS2_9BACL</name>
<dbReference type="PROSITE" id="PS00356">
    <property type="entry name" value="HTH_LACI_1"/>
    <property type="match status" value="1"/>
</dbReference>
<dbReference type="PANTHER" id="PTHR30146">
    <property type="entry name" value="LACI-RELATED TRANSCRIPTIONAL REPRESSOR"/>
    <property type="match status" value="1"/>
</dbReference>
<dbReference type="SMART" id="SM00354">
    <property type="entry name" value="HTH_LACI"/>
    <property type="match status" value="1"/>
</dbReference>
<dbReference type="PROSITE" id="PS50943">
    <property type="entry name" value="HTH_CROC1"/>
    <property type="match status" value="1"/>
</dbReference>
<feature type="domain" description="HTH cro/C1-type" evidence="5">
    <location>
        <begin position="7"/>
        <end position="54"/>
    </location>
</feature>
<dbReference type="InterPro" id="IPR028082">
    <property type="entry name" value="Peripla_BP_I"/>
</dbReference>
<dbReference type="Pfam" id="PF13377">
    <property type="entry name" value="Peripla_BP_3"/>
    <property type="match status" value="1"/>
</dbReference>
<evidence type="ECO:0000313" key="6">
    <source>
        <dbReference type="EMBL" id="MEF2966646.1"/>
    </source>
</evidence>
<dbReference type="RefSeq" id="WP_331846861.1">
    <property type="nucleotide sequence ID" value="NZ_JAZHPZ010000005.1"/>
</dbReference>
<keyword evidence="1" id="KW-0805">Transcription regulation</keyword>
<dbReference type="Gene3D" id="3.40.50.2300">
    <property type="match status" value="2"/>
</dbReference>
<accession>A0ABU7VTS2</accession>
<dbReference type="SUPFAM" id="SSF47413">
    <property type="entry name" value="lambda repressor-like DNA-binding domains"/>
    <property type="match status" value="1"/>
</dbReference>
<dbReference type="Gene3D" id="1.10.260.40">
    <property type="entry name" value="lambda repressor-like DNA-binding domains"/>
    <property type="match status" value="1"/>
</dbReference>
<gene>
    <name evidence="6" type="ORF">V3851_12470</name>
</gene>
<evidence type="ECO:0000256" key="3">
    <source>
        <dbReference type="ARBA" id="ARBA00023163"/>
    </source>
</evidence>
<evidence type="ECO:0000259" key="4">
    <source>
        <dbReference type="PROSITE" id="PS50932"/>
    </source>
</evidence>
<proteinExistence type="predicted"/>
<keyword evidence="2 6" id="KW-0238">DNA-binding</keyword>
<dbReference type="PROSITE" id="PS50932">
    <property type="entry name" value="HTH_LACI_2"/>
    <property type="match status" value="1"/>
</dbReference>
<dbReference type="CDD" id="cd06267">
    <property type="entry name" value="PBP1_LacI_sugar_binding-like"/>
    <property type="match status" value="1"/>
</dbReference>
<dbReference type="EMBL" id="JAZHPZ010000005">
    <property type="protein sequence ID" value="MEF2966646.1"/>
    <property type="molecule type" value="Genomic_DNA"/>
</dbReference>
<evidence type="ECO:0000256" key="1">
    <source>
        <dbReference type="ARBA" id="ARBA00023015"/>
    </source>
</evidence>
<dbReference type="InterPro" id="IPR046335">
    <property type="entry name" value="LacI/GalR-like_sensor"/>
</dbReference>
<dbReference type="Proteomes" id="UP001306950">
    <property type="component" value="Unassembled WGS sequence"/>
</dbReference>
<comment type="caution">
    <text evidence="6">The sequence shown here is derived from an EMBL/GenBank/DDBJ whole genome shotgun (WGS) entry which is preliminary data.</text>
</comment>